<name>A0A2P6N5Z4_9EUKA</name>
<organism evidence="2 3">
    <name type="scientific">Planoprotostelium fungivorum</name>
    <dbReference type="NCBI Taxonomy" id="1890364"/>
    <lineage>
        <taxon>Eukaryota</taxon>
        <taxon>Amoebozoa</taxon>
        <taxon>Evosea</taxon>
        <taxon>Variosea</taxon>
        <taxon>Cavosteliida</taxon>
        <taxon>Cavosteliaceae</taxon>
        <taxon>Planoprotostelium</taxon>
    </lineage>
</organism>
<evidence type="ECO:0000256" key="1">
    <source>
        <dbReference type="SAM" id="SignalP"/>
    </source>
</evidence>
<reference evidence="2 3" key="1">
    <citation type="journal article" date="2018" name="Genome Biol. Evol.">
        <title>Multiple Roots of Fruiting Body Formation in Amoebozoa.</title>
        <authorList>
            <person name="Hillmann F."/>
            <person name="Forbes G."/>
            <person name="Novohradska S."/>
            <person name="Ferling I."/>
            <person name="Riege K."/>
            <person name="Groth M."/>
            <person name="Westermann M."/>
            <person name="Marz M."/>
            <person name="Spaller T."/>
            <person name="Winckler T."/>
            <person name="Schaap P."/>
            <person name="Glockner G."/>
        </authorList>
    </citation>
    <scope>NUCLEOTIDE SEQUENCE [LARGE SCALE GENOMIC DNA]</scope>
    <source>
        <strain evidence="2 3">Jena</strain>
    </source>
</reference>
<evidence type="ECO:0000313" key="3">
    <source>
        <dbReference type="Proteomes" id="UP000241769"/>
    </source>
</evidence>
<feature type="signal peptide" evidence="1">
    <location>
        <begin position="1"/>
        <end position="37"/>
    </location>
</feature>
<proteinExistence type="predicted"/>
<dbReference type="EMBL" id="MDYQ01000186">
    <property type="protein sequence ID" value="PRP79371.1"/>
    <property type="molecule type" value="Genomic_DNA"/>
</dbReference>
<sequence>MLTHCRFESRVYGCGLVFERLLFMLTNLLVTTSKSEAGMNEHVKRKGEFETPPGFTSRTNQGRELILSAQPITTSAVFIFVDQRGERASLSHIHPSQLKDAKSSEEIYQRLCAEKTWAYRGKEKAGRTFCFYRDEPFDPADPMWPTLANRLGVKLPPKKDGSRAPTVSAATVFEGLMEVHEAPSPEKYSNALDSLMHVSSDTQSHPLSLVWEDQFIIENIEKFFELATKEGVKPVEEKESSWKQGKGYVTLLLKLLKQ</sequence>
<evidence type="ECO:0008006" key="4">
    <source>
        <dbReference type="Google" id="ProtNLM"/>
    </source>
</evidence>
<comment type="caution">
    <text evidence="2">The sequence shown here is derived from an EMBL/GenBank/DDBJ whole genome shotgun (WGS) entry which is preliminary data.</text>
</comment>
<keyword evidence="1" id="KW-0732">Signal</keyword>
<protein>
    <recommendedName>
        <fullName evidence="4">Nudix hydrolase domain-containing protein</fullName>
    </recommendedName>
</protein>
<keyword evidence="3" id="KW-1185">Reference proteome</keyword>
<gene>
    <name evidence="2" type="ORF">PROFUN_12921</name>
</gene>
<dbReference type="AlphaFoldDB" id="A0A2P6N5Z4"/>
<accession>A0A2P6N5Z4</accession>
<dbReference type="InParanoid" id="A0A2P6N5Z4"/>
<evidence type="ECO:0000313" key="2">
    <source>
        <dbReference type="EMBL" id="PRP79371.1"/>
    </source>
</evidence>
<feature type="chain" id="PRO_5015135578" description="Nudix hydrolase domain-containing protein" evidence="1">
    <location>
        <begin position="38"/>
        <end position="258"/>
    </location>
</feature>
<dbReference type="Proteomes" id="UP000241769">
    <property type="component" value="Unassembled WGS sequence"/>
</dbReference>